<gene>
    <name evidence="2" type="ORF">EJ06DRAFT_517982</name>
</gene>
<evidence type="ECO:0000313" key="2">
    <source>
        <dbReference type="EMBL" id="KAF2404896.1"/>
    </source>
</evidence>
<organism evidence="2 3">
    <name type="scientific">Trichodelitschia bisporula</name>
    <dbReference type="NCBI Taxonomy" id="703511"/>
    <lineage>
        <taxon>Eukaryota</taxon>
        <taxon>Fungi</taxon>
        <taxon>Dikarya</taxon>
        <taxon>Ascomycota</taxon>
        <taxon>Pezizomycotina</taxon>
        <taxon>Dothideomycetes</taxon>
        <taxon>Dothideomycetes incertae sedis</taxon>
        <taxon>Phaeotrichales</taxon>
        <taxon>Phaeotrichaceae</taxon>
        <taxon>Trichodelitschia</taxon>
    </lineage>
</organism>
<sequence>MLLLLSLALLTAADTLTPASIAGTSRFGPEFRLGPPAAGVYVAEAETNFRVPAVPSPQRAELLLWAGVPADGVAAKGEQWNRAQGGVISTDKAVCPGNSGRWCAGVRTMNGAKALGPSVAIEQGAFLNFRYLYDEATGTSITILRRGGSAGKVLSSLSEQIGHGMKFQTAVECHDYCSGLIGQHVYTNSTIRLSAPDLSFGEKIYAHGTWRVQTVTMEVANFPAIIVQLKLSVGGEERRGDVPHGRTWRVQTVTEEVANFPAVIFCAADN</sequence>
<keyword evidence="3" id="KW-1185">Reference proteome</keyword>
<proteinExistence type="predicted"/>
<dbReference type="AlphaFoldDB" id="A0A6G1I9V5"/>
<reference evidence="2" key="1">
    <citation type="journal article" date="2020" name="Stud. Mycol.">
        <title>101 Dothideomycetes genomes: a test case for predicting lifestyles and emergence of pathogens.</title>
        <authorList>
            <person name="Haridas S."/>
            <person name="Albert R."/>
            <person name="Binder M."/>
            <person name="Bloem J."/>
            <person name="Labutti K."/>
            <person name="Salamov A."/>
            <person name="Andreopoulos B."/>
            <person name="Baker S."/>
            <person name="Barry K."/>
            <person name="Bills G."/>
            <person name="Bluhm B."/>
            <person name="Cannon C."/>
            <person name="Castanera R."/>
            <person name="Culley D."/>
            <person name="Daum C."/>
            <person name="Ezra D."/>
            <person name="Gonzalez J."/>
            <person name="Henrissat B."/>
            <person name="Kuo A."/>
            <person name="Liang C."/>
            <person name="Lipzen A."/>
            <person name="Lutzoni F."/>
            <person name="Magnuson J."/>
            <person name="Mondo S."/>
            <person name="Nolan M."/>
            <person name="Ohm R."/>
            <person name="Pangilinan J."/>
            <person name="Park H.-J."/>
            <person name="Ramirez L."/>
            <person name="Alfaro M."/>
            <person name="Sun H."/>
            <person name="Tritt A."/>
            <person name="Yoshinaga Y."/>
            <person name="Zwiers L.-H."/>
            <person name="Turgeon B."/>
            <person name="Goodwin S."/>
            <person name="Spatafora J."/>
            <person name="Crous P."/>
            <person name="Grigoriev I."/>
        </authorList>
    </citation>
    <scope>NUCLEOTIDE SEQUENCE</scope>
    <source>
        <strain evidence="2">CBS 262.69</strain>
    </source>
</reference>
<evidence type="ECO:0000313" key="3">
    <source>
        <dbReference type="Proteomes" id="UP000799640"/>
    </source>
</evidence>
<evidence type="ECO:0000256" key="1">
    <source>
        <dbReference type="SAM" id="SignalP"/>
    </source>
</evidence>
<name>A0A6G1I9V5_9PEZI</name>
<protein>
    <recommendedName>
        <fullName evidence="4">Concanavalin A-like lectin/glucanase</fullName>
    </recommendedName>
</protein>
<dbReference type="Proteomes" id="UP000799640">
    <property type="component" value="Unassembled WGS sequence"/>
</dbReference>
<dbReference type="EMBL" id="ML996687">
    <property type="protein sequence ID" value="KAF2404896.1"/>
    <property type="molecule type" value="Genomic_DNA"/>
</dbReference>
<keyword evidence="1" id="KW-0732">Signal</keyword>
<feature type="chain" id="PRO_5026330058" description="Concanavalin A-like lectin/glucanase" evidence="1">
    <location>
        <begin position="16"/>
        <end position="270"/>
    </location>
</feature>
<feature type="signal peptide" evidence="1">
    <location>
        <begin position="1"/>
        <end position="15"/>
    </location>
</feature>
<evidence type="ECO:0008006" key="4">
    <source>
        <dbReference type="Google" id="ProtNLM"/>
    </source>
</evidence>
<accession>A0A6G1I9V5</accession>